<dbReference type="RefSeq" id="WP_251973360.1">
    <property type="nucleotide sequence ID" value="NZ_AP025730.1"/>
</dbReference>
<name>A0ABN6PJN3_9BURK</name>
<protein>
    <submittedName>
        <fullName evidence="8">Chromate transporter</fullName>
    </submittedName>
</protein>
<keyword evidence="4 7" id="KW-0812">Transmembrane</keyword>
<evidence type="ECO:0000256" key="1">
    <source>
        <dbReference type="ARBA" id="ARBA00004651"/>
    </source>
</evidence>
<evidence type="ECO:0000256" key="7">
    <source>
        <dbReference type="SAM" id="Phobius"/>
    </source>
</evidence>
<comment type="subcellular location">
    <subcellularLocation>
        <location evidence="1">Cell membrane</location>
        <topology evidence="1">Multi-pass membrane protein</topology>
    </subcellularLocation>
</comment>
<keyword evidence="5 7" id="KW-1133">Transmembrane helix</keyword>
<feature type="transmembrane region" description="Helical" evidence="7">
    <location>
        <begin position="145"/>
        <end position="164"/>
    </location>
</feature>
<evidence type="ECO:0000313" key="9">
    <source>
        <dbReference type="Proteomes" id="UP001057498"/>
    </source>
</evidence>
<proteinExistence type="inferred from homology"/>
<dbReference type="InterPro" id="IPR003370">
    <property type="entry name" value="Chromate_transpt"/>
</dbReference>
<accession>A0ABN6PJN3</accession>
<dbReference type="Pfam" id="PF02417">
    <property type="entry name" value="Chromate_transp"/>
    <property type="match status" value="1"/>
</dbReference>
<gene>
    <name evidence="8" type="ORF">CATMQ487_22860</name>
</gene>
<feature type="transmembrane region" description="Helical" evidence="7">
    <location>
        <begin position="170"/>
        <end position="187"/>
    </location>
</feature>
<feature type="transmembrane region" description="Helical" evidence="7">
    <location>
        <begin position="82"/>
        <end position="105"/>
    </location>
</feature>
<keyword evidence="6 7" id="KW-0472">Membrane</keyword>
<evidence type="ECO:0000256" key="6">
    <source>
        <dbReference type="ARBA" id="ARBA00023136"/>
    </source>
</evidence>
<reference evidence="8" key="1">
    <citation type="submission" date="2022-04" db="EMBL/GenBank/DDBJ databases">
        <title>Whole genome sequence of Sphaerotilus sp. FB-5.</title>
        <authorList>
            <person name="Takeda M."/>
            <person name="Narihara S."/>
            <person name="Akimoto M."/>
            <person name="Akimoto R."/>
            <person name="Nishiyashiki S."/>
            <person name="Murakami T."/>
        </authorList>
    </citation>
    <scope>NUCLEOTIDE SEQUENCE</scope>
    <source>
        <strain evidence="8">FB-5</strain>
    </source>
</reference>
<dbReference type="Proteomes" id="UP001057498">
    <property type="component" value="Chromosome"/>
</dbReference>
<evidence type="ECO:0000256" key="2">
    <source>
        <dbReference type="ARBA" id="ARBA00005262"/>
    </source>
</evidence>
<evidence type="ECO:0000256" key="3">
    <source>
        <dbReference type="ARBA" id="ARBA00022475"/>
    </source>
</evidence>
<evidence type="ECO:0000256" key="4">
    <source>
        <dbReference type="ARBA" id="ARBA00022692"/>
    </source>
</evidence>
<evidence type="ECO:0000313" key="8">
    <source>
        <dbReference type="EMBL" id="BDI05316.1"/>
    </source>
</evidence>
<dbReference type="InterPro" id="IPR052518">
    <property type="entry name" value="CHR_Transporter"/>
</dbReference>
<dbReference type="PANTHER" id="PTHR43663">
    <property type="entry name" value="CHROMATE TRANSPORT PROTEIN-RELATED"/>
    <property type="match status" value="1"/>
</dbReference>
<comment type="similarity">
    <text evidence="2">Belongs to the chromate ion transporter (CHR) (TC 2.A.51) family.</text>
</comment>
<sequence>MTAPATGPHPRNARELFWAFSHLAMQGFGGVLGVVQRELVERRGWMSNEEFLEEWGLAQVLPGPNVCNLALMYGWRQHGPRGALAALAGLLALPLLTLLLVASVFRLGADQPQAVAALRGMGAVTVGILAGAGIKLLLALRSHRLGPLAAMTLAGLATLGITWLDLPLPAIVAGVGGLSCAWVYRCLRPGERAAG</sequence>
<organism evidence="8 9">
    <name type="scientific">Sphaerotilus microaerophilus</name>
    <dbReference type="NCBI Taxonomy" id="2914710"/>
    <lineage>
        <taxon>Bacteria</taxon>
        <taxon>Pseudomonadati</taxon>
        <taxon>Pseudomonadota</taxon>
        <taxon>Betaproteobacteria</taxon>
        <taxon>Burkholderiales</taxon>
        <taxon>Sphaerotilaceae</taxon>
        <taxon>Sphaerotilus</taxon>
    </lineage>
</organism>
<dbReference type="PANTHER" id="PTHR43663:SF1">
    <property type="entry name" value="CHROMATE TRANSPORTER"/>
    <property type="match status" value="1"/>
</dbReference>
<keyword evidence="3" id="KW-1003">Cell membrane</keyword>
<keyword evidence="9" id="KW-1185">Reference proteome</keyword>
<feature type="transmembrane region" description="Helical" evidence="7">
    <location>
        <begin position="117"/>
        <end position="138"/>
    </location>
</feature>
<feature type="transmembrane region" description="Helical" evidence="7">
    <location>
        <begin position="16"/>
        <end position="35"/>
    </location>
</feature>
<dbReference type="EMBL" id="AP025730">
    <property type="protein sequence ID" value="BDI05316.1"/>
    <property type="molecule type" value="Genomic_DNA"/>
</dbReference>
<evidence type="ECO:0000256" key="5">
    <source>
        <dbReference type="ARBA" id="ARBA00022989"/>
    </source>
</evidence>